<sequence>MAGNRLLVAASNAHESRLSCYDLNLGLECGTHVYLPGQVKTGQAEIQNGNIILALGVVSQTVAVHVIALRQHQEQNVFCELARLDESSHVLMLSGDFVGCAVRRGVNVPHLYDWKRRITHEIPSPPGGLDVPERRSVPHAMVLWTHRLVIIRARCFELYDFDVAAIRFSNLIETSTIWEVAVCSPDASTDALQLVVIAPVGIELLRLEQLELDVIQLHRECLVPMPSLPEPDDEWGYPSFDHPLIYGLRVGSSGHRMLWISAANASVKDPKYPLRLCQSAIALTGSKKTGYISSVFDHQEDPALWANACIDFDDALGLFAVGNVFGELAVYDYGGGSPLPSCLTQDIAHDSDSFLPADPIALGLLPPIRRFSTKEAPNTRASKWGKSLPRLDSSWSRAQYPLPNGAQLKSPHLWEGFPCDRAWILEHAYGFPGEVLLQAFRCDYEESIEDLVFTVGERLFGWIMEDLPDFSSWPLNTDDLTNAESQLQRPTRKTALTAQFAFDWFLRNELHGTEESDWMPIRNRWKEMRARGGHPFVDES</sequence>
<comment type="caution">
    <text evidence="1">The sequence shown here is derived from an EMBL/GenBank/DDBJ whole genome shotgun (WGS) entry which is preliminary data.</text>
</comment>
<protein>
    <submittedName>
        <fullName evidence="1">Uncharacterized protein</fullName>
    </submittedName>
</protein>
<evidence type="ECO:0000313" key="1">
    <source>
        <dbReference type="EMBL" id="KAF7323258.1"/>
    </source>
</evidence>
<gene>
    <name evidence="1" type="ORF">HMN09_00106600</name>
</gene>
<dbReference type="Proteomes" id="UP000613580">
    <property type="component" value="Unassembled WGS sequence"/>
</dbReference>
<dbReference type="OrthoDB" id="2786194at2759"/>
<evidence type="ECO:0000313" key="2">
    <source>
        <dbReference type="Proteomes" id="UP000613580"/>
    </source>
</evidence>
<dbReference type="AlphaFoldDB" id="A0A8H6TSN0"/>
<reference evidence="1" key="1">
    <citation type="submission" date="2020-05" db="EMBL/GenBank/DDBJ databases">
        <title>Mycena genomes resolve the evolution of fungal bioluminescence.</title>
        <authorList>
            <person name="Tsai I.J."/>
        </authorList>
    </citation>
    <scope>NUCLEOTIDE SEQUENCE</scope>
    <source>
        <strain evidence="1">110903Hualien_Pintung</strain>
    </source>
</reference>
<keyword evidence="2" id="KW-1185">Reference proteome</keyword>
<proteinExistence type="predicted"/>
<accession>A0A8H6TSN0</accession>
<name>A0A8H6TSN0_MYCCL</name>
<organism evidence="1 2">
    <name type="scientific">Mycena chlorophos</name>
    <name type="common">Agaric fungus</name>
    <name type="synonym">Agaricus chlorophos</name>
    <dbReference type="NCBI Taxonomy" id="658473"/>
    <lineage>
        <taxon>Eukaryota</taxon>
        <taxon>Fungi</taxon>
        <taxon>Dikarya</taxon>
        <taxon>Basidiomycota</taxon>
        <taxon>Agaricomycotina</taxon>
        <taxon>Agaricomycetes</taxon>
        <taxon>Agaricomycetidae</taxon>
        <taxon>Agaricales</taxon>
        <taxon>Marasmiineae</taxon>
        <taxon>Mycenaceae</taxon>
        <taxon>Mycena</taxon>
    </lineage>
</organism>
<dbReference type="EMBL" id="JACAZE010000001">
    <property type="protein sequence ID" value="KAF7323258.1"/>
    <property type="molecule type" value="Genomic_DNA"/>
</dbReference>